<feature type="signal peptide" evidence="2">
    <location>
        <begin position="1"/>
        <end position="20"/>
    </location>
</feature>
<gene>
    <name evidence="3" type="ORF">JK358_02130</name>
</gene>
<evidence type="ECO:0000256" key="1">
    <source>
        <dbReference type="SAM" id="MobiDB-lite"/>
    </source>
</evidence>
<keyword evidence="4" id="KW-1185">Reference proteome</keyword>
<feature type="chain" id="PRO_5045952206" description="DUF2993 domain-containing protein" evidence="2">
    <location>
        <begin position="21"/>
        <end position="225"/>
    </location>
</feature>
<dbReference type="RefSeq" id="WP_201942782.1">
    <property type="nucleotide sequence ID" value="NZ_JAERRJ010000001.1"/>
</dbReference>
<organism evidence="3 4">
    <name type="scientific">Nocardia acididurans</name>
    <dbReference type="NCBI Taxonomy" id="2802282"/>
    <lineage>
        <taxon>Bacteria</taxon>
        <taxon>Bacillati</taxon>
        <taxon>Actinomycetota</taxon>
        <taxon>Actinomycetes</taxon>
        <taxon>Mycobacteriales</taxon>
        <taxon>Nocardiaceae</taxon>
        <taxon>Nocardia</taxon>
    </lineage>
</organism>
<evidence type="ECO:0000313" key="3">
    <source>
        <dbReference type="EMBL" id="MBL1073187.1"/>
    </source>
</evidence>
<reference evidence="3 4" key="1">
    <citation type="submission" date="2021-01" db="EMBL/GenBank/DDBJ databases">
        <title>WGS of actinomycetes isolated from Thailand.</title>
        <authorList>
            <person name="Thawai C."/>
        </authorList>
    </citation>
    <scope>NUCLEOTIDE SEQUENCE [LARGE SCALE GENOMIC DNA]</scope>
    <source>
        <strain evidence="3 4">LPG 2</strain>
    </source>
</reference>
<keyword evidence="2" id="KW-0732">Signal</keyword>
<evidence type="ECO:0000256" key="2">
    <source>
        <dbReference type="SAM" id="SignalP"/>
    </source>
</evidence>
<feature type="region of interest" description="Disordered" evidence="1">
    <location>
        <begin position="76"/>
        <end position="95"/>
    </location>
</feature>
<name>A0ABS1LXT6_9NOCA</name>
<dbReference type="Proteomes" id="UP000602198">
    <property type="component" value="Unassembled WGS sequence"/>
</dbReference>
<proteinExistence type="predicted"/>
<comment type="caution">
    <text evidence="3">The sequence shown here is derived from an EMBL/GenBank/DDBJ whole genome shotgun (WGS) entry which is preliminary data.</text>
</comment>
<protein>
    <recommendedName>
        <fullName evidence="5">DUF2993 domain-containing protein</fullName>
    </recommendedName>
</protein>
<sequence length="225" mass="22495">MLRYSAVVTATMASIGLTVAAGSYITNQIAGTQKSGNIFAAPATPGGPGAGSGTGGVSTDVAAVTETVSATTLFHSDTTNHGAPVTVSPAGPDEPVVVRDPVGGQLRVGDTYVGAHVLPVQLNSLTVTVDTNVFAAISALLLSGPLGAQLGLTADPSANTQLRTELDTRRGDVELTLTDPAIGDLGLQLARHPAPATARVDEEHTKVVPVDSAATVPEDSAVAAV</sequence>
<evidence type="ECO:0008006" key="5">
    <source>
        <dbReference type="Google" id="ProtNLM"/>
    </source>
</evidence>
<dbReference type="EMBL" id="JAERRJ010000001">
    <property type="protein sequence ID" value="MBL1073187.1"/>
    <property type="molecule type" value="Genomic_DNA"/>
</dbReference>
<evidence type="ECO:0000313" key="4">
    <source>
        <dbReference type="Proteomes" id="UP000602198"/>
    </source>
</evidence>
<accession>A0ABS1LXT6</accession>